<gene>
    <name evidence="3" type="ORF">FJU31_15805</name>
</gene>
<keyword evidence="4" id="KW-1185">Reference proteome</keyword>
<proteinExistence type="predicted"/>
<protein>
    <submittedName>
        <fullName evidence="3">Uncharacterized protein</fullName>
    </submittedName>
</protein>
<organism evidence="3 4">
    <name type="scientific">Stenotrophomonas cyclobalanopsidis</name>
    <dbReference type="NCBI Taxonomy" id="2771362"/>
    <lineage>
        <taxon>Bacteria</taxon>
        <taxon>Pseudomonadati</taxon>
        <taxon>Pseudomonadota</taxon>
        <taxon>Gammaproteobacteria</taxon>
        <taxon>Lysobacterales</taxon>
        <taxon>Lysobacteraceae</taxon>
        <taxon>Stenotrophomonas</taxon>
    </lineage>
</organism>
<reference evidence="3 4" key="1">
    <citation type="journal article" date="2020" name="Antonie Van Leeuwenhoek">
        <title>Stenotrophomonas cyclobalanopsidis sp. nov., isolated from the leaf spot disease of Cyclobalanopsis patelliformis.</title>
        <authorList>
            <person name="Bian D.R."/>
            <person name="Xue H."/>
            <person name="Piao C.G."/>
            <person name="Li Y."/>
        </authorList>
    </citation>
    <scope>NUCLEOTIDE SEQUENCE [LARGE SCALE GENOMIC DNA]</scope>
    <source>
        <strain evidence="3 4">TPQG1-4</strain>
    </source>
</reference>
<comment type="caution">
    <text evidence="3">The sequence shown here is derived from an EMBL/GenBank/DDBJ whole genome shotgun (WGS) entry which is preliminary data.</text>
</comment>
<dbReference type="EMBL" id="VYKI01000026">
    <property type="protein sequence ID" value="KAA8995007.1"/>
    <property type="molecule type" value="Genomic_DNA"/>
</dbReference>
<feature type="compositionally biased region" description="Basic and acidic residues" evidence="1">
    <location>
        <begin position="205"/>
        <end position="222"/>
    </location>
</feature>
<evidence type="ECO:0000313" key="3">
    <source>
        <dbReference type="EMBL" id="KAA8995007.1"/>
    </source>
</evidence>
<evidence type="ECO:0000313" key="4">
    <source>
        <dbReference type="Proteomes" id="UP000326367"/>
    </source>
</evidence>
<evidence type="ECO:0000256" key="1">
    <source>
        <dbReference type="SAM" id="MobiDB-lite"/>
    </source>
</evidence>
<feature type="signal peptide" evidence="2">
    <location>
        <begin position="1"/>
        <end position="19"/>
    </location>
</feature>
<name>A0ABQ6SXD3_9GAMM</name>
<dbReference type="Proteomes" id="UP000326367">
    <property type="component" value="Unassembled WGS sequence"/>
</dbReference>
<accession>A0ABQ6SXD3</accession>
<feature type="region of interest" description="Disordered" evidence="1">
    <location>
        <begin position="160"/>
        <end position="270"/>
    </location>
</feature>
<evidence type="ECO:0000256" key="2">
    <source>
        <dbReference type="SAM" id="SignalP"/>
    </source>
</evidence>
<dbReference type="RefSeq" id="WP_150455581.1">
    <property type="nucleotide sequence ID" value="NZ_VYKI01000026.1"/>
</dbReference>
<keyword evidence="2" id="KW-0732">Signal</keyword>
<feature type="chain" id="PRO_5046736651" evidence="2">
    <location>
        <begin position="20"/>
        <end position="270"/>
    </location>
</feature>
<sequence>MKRLLPLLLILPLAGFRPAPLPPPPSPDGPVRMTLVDRDRGTELRSYPADGQRWVAGERGHRYAVRLHNDSPRRVLVVLSVDGINAISGEDANPSQTGYVLNPGQTTDITGWRKSRDEVAQFVFSSPGGSYASRTGRPDNVGVIGIAVFNEMYRWRPQPRPEPRLRQLPPPAPAAPVAEAATDSSASRAEGYAATSQAPALGTGHGDRETSQVRDTAFERASRSPAQVQELRYDSARNLRARGVVPDTRSRLPREPQAFPNRYVPDPPAR</sequence>